<dbReference type="Proteomes" id="UP000800041">
    <property type="component" value="Unassembled WGS sequence"/>
</dbReference>
<evidence type="ECO:0000313" key="2">
    <source>
        <dbReference type="Proteomes" id="UP000800041"/>
    </source>
</evidence>
<reference evidence="1" key="1">
    <citation type="journal article" date="2020" name="Stud. Mycol.">
        <title>101 Dothideomycetes genomes: a test case for predicting lifestyles and emergence of pathogens.</title>
        <authorList>
            <person name="Haridas S."/>
            <person name="Albert R."/>
            <person name="Binder M."/>
            <person name="Bloem J."/>
            <person name="Labutti K."/>
            <person name="Salamov A."/>
            <person name="Andreopoulos B."/>
            <person name="Baker S."/>
            <person name="Barry K."/>
            <person name="Bills G."/>
            <person name="Bluhm B."/>
            <person name="Cannon C."/>
            <person name="Castanera R."/>
            <person name="Culley D."/>
            <person name="Daum C."/>
            <person name="Ezra D."/>
            <person name="Gonzalez J."/>
            <person name="Henrissat B."/>
            <person name="Kuo A."/>
            <person name="Liang C."/>
            <person name="Lipzen A."/>
            <person name="Lutzoni F."/>
            <person name="Magnuson J."/>
            <person name="Mondo S."/>
            <person name="Nolan M."/>
            <person name="Ohm R."/>
            <person name="Pangilinan J."/>
            <person name="Park H.-J."/>
            <person name="Ramirez L."/>
            <person name="Alfaro M."/>
            <person name="Sun H."/>
            <person name="Tritt A."/>
            <person name="Yoshinaga Y."/>
            <person name="Zwiers L.-H."/>
            <person name="Turgeon B."/>
            <person name="Goodwin S."/>
            <person name="Spatafora J."/>
            <person name="Crous P."/>
            <person name="Grigoriev I."/>
        </authorList>
    </citation>
    <scope>NUCLEOTIDE SEQUENCE</scope>
    <source>
        <strain evidence="1">CBS 113979</strain>
    </source>
</reference>
<evidence type="ECO:0000313" key="1">
    <source>
        <dbReference type="EMBL" id="KAF1987375.1"/>
    </source>
</evidence>
<protein>
    <submittedName>
        <fullName evidence="1">Uncharacterized protein</fullName>
    </submittedName>
</protein>
<accession>A0A6G1H2H6</accession>
<name>A0A6G1H2H6_9PEZI</name>
<gene>
    <name evidence="1" type="ORF">K402DRAFT_392651</name>
</gene>
<dbReference type="EMBL" id="ML977152">
    <property type="protein sequence ID" value="KAF1987375.1"/>
    <property type="molecule type" value="Genomic_DNA"/>
</dbReference>
<proteinExistence type="predicted"/>
<keyword evidence="2" id="KW-1185">Reference proteome</keyword>
<organism evidence="1 2">
    <name type="scientific">Aulographum hederae CBS 113979</name>
    <dbReference type="NCBI Taxonomy" id="1176131"/>
    <lineage>
        <taxon>Eukaryota</taxon>
        <taxon>Fungi</taxon>
        <taxon>Dikarya</taxon>
        <taxon>Ascomycota</taxon>
        <taxon>Pezizomycotina</taxon>
        <taxon>Dothideomycetes</taxon>
        <taxon>Pleosporomycetidae</taxon>
        <taxon>Aulographales</taxon>
        <taxon>Aulographaceae</taxon>
    </lineage>
</organism>
<sequence length="92" mass="10551">MSLPISIPISVLMYAFSFPSISLHPNPTHPPKINLHPHSLNHPLSPPQINLPLPTPLQPLKRLLRRRRHGIFTVVRTHQHQEAVFEHAEFRG</sequence>
<dbReference type="AlphaFoldDB" id="A0A6G1H2H6"/>